<sequence>MKIHQTAWKLSLAIAGALFCYTPTATARINPTPLPATAELPQQMPVEIAQGRYCPDGAGGTPLVNFYETDNFWVYICEADGLYYYGVEKGSGSSITLPVEVEEGTGYVAVNGEYTYIVNGLSLSIYRGNTLLQEDSVYRD</sequence>
<protein>
    <submittedName>
        <fullName evidence="2">Uncharacterized protein</fullName>
    </submittedName>
</protein>
<keyword evidence="1" id="KW-0732">Signal</keyword>
<gene>
    <name evidence="2" type="ORF">NG792_11660</name>
</gene>
<dbReference type="Proteomes" id="UP001525961">
    <property type="component" value="Unassembled WGS sequence"/>
</dbReference>
<evidence type="ECO:0000313" key="2">
    <source>
        <dbReference type="EMBL" id="MCT7978365.1"/>
    </source>
</evidence>
<accession>A0ABT2NAI0</accession>
<reference evidence="2 3" key="1">
    <citation type="journal article" date="2022" name="Front. Microbiol.">
        <title>High genomic differentiation and limited gene flow indicate recent cryptic speciation within the genus Laspinema (cyanobacteria).</title>
        <authorList>
            <person name="Stanojkovic A."/>
            <person name="Skoupy S."/>
            <person name="Skaloud P."/>
            <person name="Dvorak P."/>
        </authorList>
    </citation>
    <scope>NUCLEOTIDE SEQUENCE [LARGE SCALE GENOMIC DNA]</scope>
    <source>
        <strain evidence="2 3">D3b</strain>
    </source>
</reference>
<feature type="chain" id="PRO_5046153606" evidence="1">
    <location>
        <begin position="28"/>
        <end position="140"/>
    </location>
</feature>
<proteinExistence type="predicted"/>
<name>A0ABT2NAI0_9CYAN</name>
<comment type="caution">
    <text evidence="2">The sequence shown here is derived from an EMBL/GenBank/DDBJ whole genome shotgun (WGS) entry which is preliminary data.</text>
</comment>
<keyword evidence="3" id="KW-1185">Reference proteome</keyword>
<dbReference type="RefSeq" id="WP_261200442.1">
    <property type="nucleotide sequence ID" value="NZ_JAMXFA010000013.1"/>
</dbReference>
<feature type="signal peptide" evidence="1">
    <location>
        <begin position="1"/>
        <end position="27"/>
    </location>
</feature>
<evidence type="ECO:0000313" key="3">
    <source>
        <dbReference type="Proteomes" id="UP001525961"/>
    </source>
</evidence>
<evidence type="ECO:0000256" key="1">
    <source>
        <dbReference type="SAM" id="SignalP"/>
    </source>
</evidence>
<organism evidence="2 3">
    <name type="scientific">Laspinema olomoucense D3b</name>
    <dbReference type="NCBI Taxonomy" id="2953688"/>
    <lineage>
        <taxon>Bacteria</taxon>
        <taxon>Bacillati</taxon>
        <taxon>Cyanobacteriota</taxon>
        <taxon>Cyanophyceae</taxon>
        <taxon>Oscillatoriophycideae</taxon>
        <taxon>Oscillatoriales</taxon>
        <taxon>Laspinemataceae</taxon>
        <taxon>Laspinema</taxon>
        <taxon>Laspinema olomoucense</taxon>
    </lineage>
</organism>
<dbReference type="EMBL" id="JAMXFA010000013">
    <property type="protein sequence ID" value="MCT7978365.1"/>
    <property type="molecule type" value="Genomic_DNA"/>
</dbReference>